<comment type="caution">
    <text evidence="12">The sequence shown here is derived from an EMBL/GenBank/DDBJ whole genome shotgun (WGS) entry which is preliminary data.</text>
</comment>
<dbReference type="GO" id="GO:0004518">
    <property type="term" value="F:nuclease activity"/>
    <property type="evidence" value="ECO:0007669"/>
    <property type="project" value="UniProtKB-KW"/>
</dbReference>
<dbReference type="GO" id="GO:0003697">
    <property type="term" value="F:single-stranded DNA binding"/>
    <property type="evidence" value="ECO:0007669"/>
    <property type="project" value="TreeGrafter"/>
</dbReference>
<evidence type="ECO:0000256" key="1">
    <source>
        <dbReference type="ARBA" id="ARBA00001936"/>
    </source>
</evidence>
<keyword evidence="6" id="KW-0227">DNA damage</keyword>
<dbReference type="GO" id="GO:0006302">
    <property type="term" value="P:double-strand break repair"/>
    <property type="evidence" value="ECO:0007669"/>
    <property type="project" value="TreeGrafter"/>
</dbReference>
<dbReference type="PANTHER" id="PTHR15822:SF4">
    <property type="entry name" value="TYROSYL-DNA PHOSPHODIESTERASE 2"/>
    <property type="match status" value="1"/>
</dbReference>
<evidence type="ECO:0000256" key="6">
    <source>
        <dbReference type="ARBA" id="ARBA00022763"/>
    </source>
</evidence>
<dbReference type="AlphaFoldDB" id="A0AAD3H9A3"/>
<evidence type="ECO:0000256" key="9">
    <source>
        <dbReference type="ARBA" id="ARBA00023204"/>
    </source>
</evidence>
<dbReference type="InterPro" id="IPR051547">
    <property type="entry name" value="TDP2-like"/>
</dbReference>
<organism evidence="12 13">
    <name type="scientific">Chaetoceros tenuissimus</name>
    <dbReference type="NCBI Taxonomy" id="426638"/>
    <lineage>
        <taxon>Eukaryota</taxon>
        <taxon>Sar</taxon>
        <taxon>Stramenopiles</taxon>
        <taxon>Ochrophyta</taxon>
        <taxon>Bacillariophyta</taxon>
        <taxon>Coscinodiscophyceae</taxon>
        <taxon>Chaetocerotophycidae</taxon>
        <taxon>Chaetocerotales</taxon>
        <taxon>Chaetocerotaceae</taxon>
        <taxon>Chaetoceros</taxon>
    </lineage>
</organism>
<sequence length="309" mass="34923">MEPTIPKEATENVSPSKYSLKITSMNIAGCVPSKSANDWTRQHSEEAIKQEILNTDPDVIALQECRGGENWAKRLFPSYQFMGSVYSHMDLVMLLVKQGISAEPVSLHGKHLPAVIAKLNLGDGQNLLVASVHLAPFASGANQRLYEMETLLDKAYYHSLPMLIAGDTNMRVAEDATMEKHLKLQDVWKAAGSDIETKFSWNTKDNRKENKGFNRFYGDGTREYNARYDRIYMYGNGFVQIENEGTTFDLIANKPVNGNELHFLSDHFGMTSQISFEWDEGKRKLLQEEAKKDSAYQFSTPVKKQKSIP</sequence>
<keyword evidence="13" id="KW-1185">Reference proteome</keyword>
<evidence type="ECO:0000256" key="4">
    <source>
        <dbReference type="ARBA" id="ARBA00022722"/>
    </source>
</evidence>
<name>A0AAD3H9A3_9STRA</name>
<dbReference type="Pfam" id="PF03372">
    <property type="entry name" value="Exo_endo_phos"/>
    <property type="match status" value="1"/>
</dbReference>
<keyword evidence="8" id="KW-0460">Magnesium</keyword>
<keyword evidence="7" id="KW-0378">Hydrolase</keyword>
<comment type="subcellular location">
    <subcellularLocation>
        <location evidence="3">Nucleus</location>
        <location evidence="3">PML body</location>
    </subcellularLocation>
</comment>
<evidence type="ECO:0000313" key="13">
    <source>
        <dbReference type="Proteomes" id="UP001054902"/>
    </source>
</evidence>
<evidence type="ECO:0000256" key="7">
    <source>
        <dbReference type="ARBA" id="ARBA00022801"/>
    </source>
</evidence>
<dbReference type="GO" id="GO:0070260">
    <property type="term" value="F:5'-tyrosyl-DNA phosphodiesterase activity"/>
    <property type="evidence" value="ECO:0007669"/>
    <property type="project" value="TreeGrafter"/>
</dbReference>
<dbReference type="EMBL" id="BLLK01000047">
    <property type="protein sequence ID" value="GFH54946.1"/>
    <property type="molecule type" value="Genomic_DNA"/>
</dbReference>
<keyword evidence="5" id="KW-0479">Metal-binding</keyword>
<evidence type="ECO:0000256" key="8">
    <source>
        <dbReference type="ARBA" id="ARBA00022842"/>
    </source>
</evidence>
<accession>A0AAD3H9A3</accession>
<proteinExistence type="predicted"/>
<feature type="domain" description="Endonuclease/exonuclease/phosphatase" evidence="11">
    <location>
        <begin position="25"/>
        <end position="238"/>
    </location>
</feature>
<comment type="cofactor">
    <cofactor evidence="1">
        <name>Mn(2+)</name>
        <dbReference type="ChEBI" id="CHEBI:29035"/>
    </cofactor>
</comment>
<evidence type="ECO:0000256" key="3">
    <source>
        <dbReference type="ARBA" id="ARBA00004322"/>
    </source>
</evidence>
<comment type="cofactor">
    <cofactor evidence="2">
        <name>Mg(2+)</name>
        <dbReference type="ChEBI" id="CHEBI:18420"/>
    </cofactor>
</comment>
<dbReference type="Proteomes" id="UP001054902">
    <property type="component" value="Unassembled WGS sequence"/>
</dbReference>
<evidence type="ECO:0000256" key="2">
    <source>
        <dbReference type="ARBA" id="ARBA00001946"/>
    </source>
</evidence>
<evidence type="ECO:0000259" key="11">
    <source>
        <dbReference type="Pfam" id="PF03372"/>
    </source>
</evidence>
<protein>
    <recommendedName>
        <fullName evidence="11">Endonuclease/exonuclease/phosphatase domain-containing protein</fullName>
    </recommendedName>
</protein>
<keyword evidence="10" id="KW-0539">Nucleus</keyword>
<dbReference type="PANTHER" id="PTHR15822">
    <property type="entry name" value="TRAF AND TNF RECEPTOR-ASSOCIATED PROTEIN"/>
    <property type="match status" value="1"/>
</dbReference>
<dbReference type="GO" id="GO:0005737">
    <property type="term" value="C:cytoplasm"/>
    <property type="evidence" value="ECO:0007669"/>
    <property type="project" value="TreeGrafter"/>
</dbReference>
<dbReference type="GO" id="GO:0046872">
    <property type="term" value="F:metal ion binding"/>
    <property type="evidence" value="ECO:0007669"/>
    <property type="project" value="UniProtKB-KW"/>
</dbReference>
<keyword evidence="4" id="KW-0540">Nuclease</keyword>
<dbReference type="Gene3D" id="3.60.10.10">
    <property type="entry name" value="Endonuclease/exonuclease/phosphatase"/>
    <property type="match status" value="1"/>
</dbReference>
<dbReference type="InterPro" id="IPR036691">
    <property type="entry name" value="Endo/exonu/phosph_ase_sf"/>
</dbReference>
<evidence type="ECO:0000256" key="5">
    <source>
        <dbReference type="ARBA" id="ARBA00022723"/>
    </source>
</evidence>
<gene>
    <name evidence="12" type="ORF">CTEN210_11422</name>
</gene>
<reference evidence="12 13" key="1">
    <citation type="journal article" date="2021" name="Sci. Rep.">
        <title>The genome of the diatom Chaetoceros tenuissimus carries an ancient integrated fragment of an extant virus.</title>
        <authorList>
            <person name="Hongo Y."/>
            <person name="Kimura K."/>
            <person name="Takaki Y."/>
            <person name="Yoshida Y."/>
            <person name="Baba S."/>
            <person name="Kobayashi G."/>
            <person name="Nagasaki K."/>
            <person name="Hano T."/>
            <person name="Tomaru Y."/>
        </authorList>
    </citation>
    <scope>NUCLEOTIDE SEQUENCE [LARGE SCALE GENOMIC DNA]</scope>
    <source>
        <strain evidence="12 13">NIES-3715</strain>
    </source>
</reference>
<keyword evidence="9" id="KW-0234">DNA repair</keyword>
<evidence type="ECO:0000256" key="10">
    <source>
        <dbReference type="ARBA" id="ARBA00023242"/>
    </source>
</evidence>
<evidence type="ECO:0000313" key="12">
    <source>
        <dbReference type="EMBL" id="GFH54946.1"/>
    </source>
</evidence>
<dbReference type="InterPro" id="IPR005135">
    <property type="entry name" value="Endo/exonuclease/phosphatase"/>
</dbReference>
<dbReference type="SUPFAM" id="SSF56219">
    <property type="entry name" value="DNase I-like"/>
    <property type="match status" value="1"/>
</dbReference>